<evidence type="ECO:0000256" key="2">
    <source>
        <dbReference type="ARBA" id="ARBA00006727"/>
    </source>
</evidence>
<dbReference type="SUPFAM" id="SSF103473">
    <property type="entry name" value="MFS general substrate transporter"/>
    <property type="match status" value="1"/>
</dbReference>
<dbReference type="GO" id="GO:0016020">
    <property type="term" value="C:membrane"/>
    <property type="evidence" value="ECO:0007669"/>
    <property type="project" value="UniProtKB-SubCell"/>
</dbReference>
<comment type="similarity">
    <text evidence="2">Belongs to the major facilitator superfamily. Monocarboxylate porter (TC 2.A.1.13) family.</text>
</comment>
<dbReference type="PANTHER" id="PTHR11360:SF315">
    <property type="entry name" value="TRANSPORTER MCH2-RELATED"/>
    <property type="match status" value="1"/>
</dbReference>
<feature type="transmembrane region" description="Helical" evidence="4">
    <location>
        <begin position="420"/>
        <end position="436"/>
    </location>
</feature>
<evidence type="ECO:0008006" key="7">
    <source>
        <dbReference type="Google" id="ProtNLM"/>
    </source>
</evidence>
<protein>
    <recommendedName>
        <fullName evidence="7">Major facilitator superfamily (MFS) profile domain-containing protein</fullName>
    </recommendedName>
</protein>
<reference evidence="5 6" key="1">
    <citation type="submission" date="2020-12" db="EMBL/GenBank/DDBJ databases">
        <title>Effect of drift, selection, and recombination on the evolution of hybrid genomes in Candida yeast pathogens.</title>
        <authorList>
            <person name="Mixao V."/>
            <person name="Ksiezopolska E."/>
            <person name="Saus E."/>
            <person name="Boekhout T."/>
            <person name="Gacser A."/>
            <person name="Gabaldon T."/>
        </authorList>
    </citation>
    <scope>NUCLEOTIDE SEQUENCE [LARGE SCALE GENOMIC DNA]</scope>
    <source>
        <strain evidence="5 6">BP57</strain>
    </source>
</reference>
<evidence type="ECO:0000313" key="6">
    <source>
        <dbReference type="Proteomes" id="UP000669133"/>
    </source>
</evidence>
<dbReference type="PANTHER" id="PTHR11360">
    <property type="entry name" value="MONOCARBOXYLATE TRANSPORTER"/>
    <property type="match status" value="1"/>
</dbReference>
<dbReference type="InterPro" id="IPR011701">
    <property type="entry name" value="MFS"/>
</dbReference>
<feature type="compositionally biased region" description="Basic and acidic residues" evidence="3">
    <location>
        <begin position="8"/>
        <end position="28"/>
    </location>
</feature>
<organism evidence="5 6">
    <name type="scientific">Candida metapsilosis</name>
    <dbReference type="NCBI Taxonomy" id="273372"/>
    <lineage>
        <taxon>Eukaryota</taxon>
        <taxon>Fungi</taxon>
        <taxon>Dikarya</taxon>
        <taxon>Ascomycota</taxon>
        <taxon>Saccharomycotina</taxon>
        <taxon>Pichiomycetes</taxon>
        <taxon>Debaryomycetaceae</taxon>
        <taxon>Candida/Lodderomyces clade</taxon>
        <taxon>Candida</taxon>
    </lineage>
</organism>
<feature type="transmembrane region" description="Helical" evidence="4">
    <location>
        <begin position="352"/>
        <end position="371"/>
    </location>
</feature>
<dbReference type="RefSeq" id="XP_067546958.1">
    <property type="nucleotide sequence ID" value="XM_067694658.1"/>
</dbReference>
<feature type="transmembrane region" description="Helical" evidence="4">
    <location>
        <begin position="296"/>
        <end position="316"/>
    </location>
</feature>
<dbReference type="CDD" id="cd17352">
    <property type="entry name" value="MFS_MCT_SLC16"/>
    <property type="match status" value="1"/>
</dbReference>
<dbReference type="Proteomes" id="UP000669133">
    <property type="component" value="Unassembled WGS sequence"/>
</dbReference>
<dbReference type="InterPro" id="IPR036259">
    <property type="entry name" value="MFS_trans_sf"/>
</dbReference>
<comment type="subcellular location">
    <subcellularLocation>
        <location evidence="1">Membrane</location>
        <topology evidence="1">Multi-pass membrane protein</topology>
    </subcellularLocation>
</comment>
<evidence type="ECO:0000313" key="5">
    <source>
        <dbReference type="EMBL" id="KAG5417842.1"/>
    </source>
</evidence>
<dbReference type="InterPro" id="IPR050327">
    <property type="entry name" value="Proton-linked_MCT"/>
</dbReference>
<feature type="transmembrane region" description="Helical" evidence="4">
    <location>
        <begin position="177"/>
        <end position="199"/>
    </location>
</feature>
<dbReference type="Pfam" id="PF07690">
    <property type="entry name" value="MFS_1"/>
    <property type="match status" value="1"/>
</dbReference>
<evidence type="ECO:0000256" key="4">
    <source>
        <dbReference type="SAM" id="Phobius"/>
    </source>
</evidence>
<evidence type="ECO:0000256" key="3">
    <source>
        <dbReference type="SAM" id="MobiDB-lite"/>
    </source>
</evidence>
<sequence>MEPTSDDNSSRHSVVDSLEAHNEIEPYHVHTLHSTQSQTSKASDQSKLSRYRTGQSELSRIITGIRDDQQLDEEEDKGYRERGDADFIMAQELDRAITRNMSRVQGTDIEGSSHESPIEKKEGEVDDYPVDGKFAWVMAICAMLASFVTWGANAGYGVFMNFYINSGTFPEATKYDFALIGSLVMFLANFLSPYSSILLKVLGLKTIFAIGLAFQTLGWIAASFATKVWHLYLSQGLAVGISFSFIFIPATLALPTWFVRRKAASMGICVAGTGLGGLIFSLSVNKTIQDTGNQRWALRMVGFVTLFVVAVIVILMRPRKTYPPQPSLKQRLTRTYITETVKVIFDFKVARLFGIQVVAVWFALALIGYSLMLFTMSSYATSIGLSHQQGSALTAVMNAAQLVGRPLLGFGADRIGRSNFTAIISLVIAILLYAYWINAKTYGSLMGFAVLIGLVIGLGSTMAQPLAADVLMGNLEQLPAGWSFINIFVSFFCLVAEVIALALVVKGASNPYLHTQIFSGTCFIACCLVMLVLREHLASKVLRLRYETAKVKLEQNKYNEDDDEEVLLERVERYEYLLRRSVIAYLSRVVYPIKV</sequence>
<dbReference type="GeneID" id="93654107"/>
<keyword evidence="4" id="KW-0472">Membrane</keyword>
<name>A0A8H7ZFR8_9ASCO</name>
<proteinExistence type="inferred from homology"/>
<gene>
    <name evidence="5" type="ORF">I9W82_005478</name>
</gene>
<feature type="transmembrane region" description="Helical" evidence="4">
    <location>
        <begin position="134"/>
        <end position="157"/>
    </location>
</feature>
<feature type="region of interest" description="Disordered" evidence="3">
    <location>
        <begin position="1"/>
        <end position="55"/>
    </location>
</feature>
<keyword evidence="4" id="KW-0812">Transmembrane</keyword>
<evidence type="ECO:0000256" key="1">
    <source>
        <dbReference type="ARBA" id="ARBA00004141"/>
    </source>
</evidence>
<dbReference type="GO" id="GO:0022857">
    <property type="term" value="F:transmembrane transporter activity"/>
    <property type="evidence" value="ECO:0007669"/>
    <property type="project" value="InterPro"/>
</dbReference>
<keyword evidence="6" id="KW-1185">Reference proteome</keyword>
<dbReference type="EMBL" id="JAEOAQ010000007">
    <property type="protein sequence ID" value="KAG5417842.1"/>
    <property type="molecule type" value="Genomic_DNA"/>
</dbReference>
<feature type="transmembrane region" description="Helical" evidence="4">
    <location>
        <begin position="484"/>
        <end position="505"/>
    </location>
</feature>
<feature type="transmembrane region" description="Helical" evidence="4">
    <location>
        <begin position="237"/>
        <end position="259"/>
    </location>
</feature>
<comment type="caution">
    <text evidence="5">The sequence shown here is derived from an EMBL/GenBank/DDBJ whole genome shotgun (WGS) entry which is preliminary data.</text>
</comment>
<feature type="transmembrane region" description="Helical" evidence="4">
    <location>
        <begin position="442"/>
        <end position="463"/>
    </location>
</feature>
<dbReference type="AlphaFoldDB" id="A0A8H7ZFR8"/>
<feature type="transmembrane region" description="Helical" evidence="4">
    <location>
        <begin position="206"/>
        <end position="225"/>
    </location>
</feature>
<dbReference type="Gene3D" id="1.20.1250.20">
    <property type="entry name" value="MFS general substrate transporter like domains"/>
    <property type="match status" value="2"/>
</dbReference>
<keyword evidence="4" id="KW-1133">Transmembrane helix</keyword>
<feature type="compositionally biased region" description="Polar residues" evidence="3">
    <location>
        <begin position="32"/>
        <end position="55"/>
    </location>
</feature>
<feature type="transmembrane region" description="Helical" evidence="4">
    <location>
        <begin position="266"/>
        <end position="284"/>
    </location>
</feature>
<feature type="transmembrane region" description="Helical" evidence="4">
    <location>
        <begin position="511"/>
        <end position="533"/>
    </location>
</feature>
<accession>A0A8H7ZFR8</accession>
<dbReference type="OrthoDB" id="2213137at2759"/>